<sequence length="257" mass="26519">MDLQLSGHRAFVTAASQGIGLACAKALVDEGAHVVVSSSDEARAQAAAESIGAVAGIACNLTDETAIDAAIARAAELLDGLDSLVVNFGPPPTKTFADSDEGVWEAAIDLVLRSGVRLMRAAIPHLERSGSGRIITITGYGIREPQSHLVASEATRAGIAITAKALATDLGPAGVTVNNIAPGPVLTDRLVEILQALADRDGHTLEEQLDLSAQLVPVRRNGVPEDVADLCAFLCSPRASFITGQTIVLDGGFNRAV</sequence>
<evidence type="ECO:0000313" key="4">
    <source>
        <dbReference type="Proteomes" id="UP000576969"/>
    </source>
</evidence>
<dbReference type="InterPro" id="IPR036291">
    <property type="entry name" value="NAD(P)-bd_dom_sf"/>
</dbReference>
<dbReference type="EC" id="1.1.1.100" evidence="3"/>
<dbReference type="RefSeq" id="WP_179487974.1">
    <property type="nucleotide sequence ID" value="NZ_JACCBV010000001.1"/>
</dbReference>
<dbReference type="Gene3D" id="3.40.50.720">
    <property type="entry name" value="NAD(P)-binding Rossmann-like Domain"/>
    <property type="match status" value="1"/>
</dbReference>
<gene>
    <name evidence="3" type="ORF">BJ991_000983</name>
</gene>
<reference evidence="3 4" key="1">
    <citation type="submission" date="2020-07" db="EMBL/GenBank/DDBJ databases">
        <title>Sequencing the genomes of 1000 actinobacteria strains.</title>
        <authorList>
            <person name="Klenk H.-P."/>
        </authorList>
    </citation>
    <scope>NUCLEOTIDE SEQUENCE [LARGE SCALE GENOMIC DNA]</scope>
    <source>
        <strain evidence="3 4">DSM 24662</strain>
    </source>
</reference>
<keyword evidence="4" id="KW-1185">Reference proteome</keyword>
<dbReference type="Proteomes" id="UP000576969">
    <property type="component" value="Unassembled WGS sequence"/>
</dbReference>
<dbReference type="SUPFAM" id="SSF51735">
    <property type="entry name" value="NAD(P)-binding Rossmann-fold domains"/>
    <property type="match status" value="1"/>
</dbReference>
<accession>A0A7Y9KIN8</accession>
<dbReference type="FunFam" id="3.40.50.720:FF:000084">
    <property type="entry name" value="Short-chain dehydrogenase reductase"/>
    <property type="match status" value="1"/>
</dbReference>
<protein>
    <submittedName>
        <fullName evidence="3">3-oxoacyl-[acyl-carrier protein] reductase</fullName>
        <ecNumber evidence="3">1.1.1.100</ecNumber>
    </submittedName>
</protein>
<name>A0A7Y9KIN8_9MICO</name>
<keyword evidence="2 3" id="KW-0560">Oxidoreductase</keyword>
<dbReference type="InterPro" id="IPR002347">
    <property type="entry name" value="SDR_fam"/>
</dbReference>
<dbReference type="PANTHER" id="PTHR42879:SF6">
    <property type="entry name" value="NADPH-DEPENDENT REDUCTASE BACG"/>
    <property type="match status" value="1"/>
</dbReference>
<comment type="similarity">
    <text evidence="1">Belongs to the short-chain dehydrogenases/reductases (SDR) family.</text>
</comment>
<evidence type="ECO:0000256" key="2">
    <source>
        <dbReference type="ARBA" id="ARBA00023002"/>
    </source>
</evidence>
<dbReference type="GO" id="GO:0004316">
    <property type="term" value="F:3-oxoacyl-[acyl-carrier-protein] reductase (NADPH) activity"/>
    <property type="evidence" value="ECO:0007669"/>
    <property type="project" value="UniProtKB-EC"/>
</dbReference>
<evidence type="ECO:0000313" key="3">
    <source>
        <dbReference type="EMBL" id="NYE18955.1"/>
    </source>
</evidence>
<comment type="caution">
    <text evidence="3">The sequence shown here is derived from an EMBL/GenBank/DDBJ whole genome shotgun (WGS) entry which is preliminary data.</text>
</comment>
<dbReference type="InterPro" id="IPR050259">
    <property type="entry name" value="SDR"/>
</dbReference>
<dbReference type="PANTHER" id="PTHR42879">
    <property type="entry name" value="3-OXOACYL-(ACYL-CARRIER-PROTEIN) REDUCTASE"/>
    <property type="match status" value="1"/>
</dbReference>
<dbReference type="EMBL" id="JACCBV010000001">
    <property type="protein sequence ID" value="NYE18955.1"/>
    <property type="molecule type" value="Genomic_DNA"/>
</dbReference>
<evidence type="ECO:0000256" key="1">
    <source>
        <dbReference type="ARBA" id="ARBA00006484"/>
    </source>
</evidence>
<organism evidence="3 4">
    <name type="scientific">Microbacterium immunditiarum</name>
    <dbReference type="NCBI Taxonomy" id="337480"/>
    <lineage>
        <taxon>Bacteria</taxon>
        <taxon>Bacillati</taxon>
        <taxon>Actinomycetota</taxon>
        <taxon>Actinomycetes</taxon>
        <taxon>Micrococcales</taxon>
        <taxon>Microbacteriaceae</taxon>
        <taxon>Microbacterium</taxon>
    </lineage>
</organism>
<dbReference type="Pfam" id="PF13561">
    <property type="entry name" value="adh_short_C2"/>
    <property type="match status" value="1"/>
</dbReference>
<dbReference type="AlphaFoldDB" id="A0A7Y9KIN8"/>
<proteinExistence type="inferred from homology"/>
<dbReference type="PRINTS" id="PR00081">
    <property type="entry name" value="GDHRDH"/>
</dbReference>